<protein>
    <recommendedName>
        <fullName evidence="7">50S ribosomal protein L22, chloroplastic</fullName>
    </recommendedName>
</protein>
<dbReference type="PANTHER" id="PTHR13501:SF8">
    <property type="entry name" value="LARGE RIBOSOMAL SUBUNIT PROTEIN UL22M"/>
    <property type="match status" value="1"/>
</dbReference>
<dbReference type="Pfam" id="PF00237">
    <property type="entry name" value="Ribosomal_L22"/>
    <property type="match status" value="1"/>
</dbReference>
<dbReference type="GO" id="GO:0005762">
    <property type="term" value="C:mitochondrial large ribosomal subunit"/>
    <property type="evidence" value="ECO:0007669"/>
    <property type="project" value="TreeGrafter"/>
</dbReference>
<organism evidence="5 6">
    <name type="scientific">Pycnococcus provasolii</name>
    <dbReference type="NCBI Taxonomy" id="41880"/>
    <lineage>
        <taxon>Eukaryota</taxon>
        <taxon>Viridiplantae</taxon>
        <taxon>Chlorophyta</taxon>
        <taxon>Pseudoscourfieldiophyceae</taxon>
        <taxon>Pseudoscourfieldiales</taxon>
        <taxon>Pycnococcaceae</taxon>
        <taxon>Pycnococcus</taxon>
    </lineage>
</organism>
<evidence type="ECO:0000313" key="6">
    <source>
        <dbReference type="Proteomes" id="UP000660262"/>
    </source>
</evidence>
<accession>A0A830HUH2</accession>
<dbReference type="CDD" id="cd00336">
    <property type="entry name" value="Ribosomal_L22"/>
    <property type="match status" value="1"/>
</dbReference>
<dbReference type="GO" id="GO:0006412">
    <property type="term" value="P:translation"/>
    <property type="evidence" value="ECO:0007669"/>
    <property type="project" value="InterPro"/>
</dbReference>
<evidence type="ECO:0000256" key="1">
    <source>
        <dbReference type="ARBA" id="ARBA00009451"/>
    </source>
</evidence>
<reference evidence="5" key="1">
    <citation type="submission" date="2020-10" db="EMBL/GenBank/DDBJ databases">
        <title>Unveiling of a novel bifunctional photoreceptor, Dualchrome1, isolated from a cosmopolitan green alga.</title>
        <authorList>
            <person name="Suzuki S."/>
            <person name="Kawachi M."/>
        </authorList>
    </citation>
    <scope>NUCLEOTIDE SEQUENCE</scope>
    <source>
        <strain evidence="5">NIES 2893</strain>
    </source>
</reference>
<evidence type="ECO:0000256" key="3">
    <source>
        <dbReference type="ARBA" id="ARBA00023274"/>
    </source>
</evidence>
<keyword evidence="6" id="KW-1185">Reference proteome</keyword>
<dbReference type="OrthoDB" id="416470at2759"/>
<dbReference type="GO" id="GO:0003735">
    <property type="term" value="F:structural constituent of ribosome"/>
    <property type="evidence" value="ECO:0007669"/>
    <property type="project" value="InterPro"/>
</dbReference>
<dbReference type="PANTHER" id="PTHR13501">
    <property type="entry name" value="CHLOROPLAST 50S RIBOSOMAL PROTEIN L22-RELATED"/>
    <property type="match status" value="1"/>
</dbReference>
<gene>
    <name evidence="5" type="ORF">PPROV_000787800</name>
</gene>
<dbReference type="AlphaFoldDB" id="A0A830HUH2"/>
<comment type="caution">
    <text evidence="5">The sequence shown here is derived from an EMBL/GenBank/DDBJ whole genome shotgun (WGS) entry which is preliminary data.</text>
</comment>
<keyword evidence="2 4" id="KW-0689">Ribosomal protein</keyword>
<sequence>MAMASVATSMSSLRGALGLSRVSVTLSLGARPARHLGALASSHSLFVEFSSSSRGLFSDPGSFLQGSHAQPFGPAFARGFSASATEGGASGSAFDLFEKKRAEEEDDSSVPAAVKQARAKGLNPATSKFGENRCHAVLRNAHMGKKKVAFITRLLHGFTADEAMMHLQAMAVTKNLKAAKMCVDLLKSAIHNGTHNHGYDPRRLVVQRAFVSPAKTAGLKYPIYHARGRTGMGTKGRCHITIELEHYPADKPLPRPKIRVVWSRPEDRYAMKRPELMPQGGWKQWKRERRGNSEEVMAYWDRVKEWRNHQRKLKLVQK</sequence>
<evidence type="ECO:0000256" key="2">
    <source>
        <dbReference type="ARBA" id="ARBA00022980"/>
    </source>
</evidence>
<comment type="similarity">
    <text evidence="1 4">Belongs to the universal ribosomal protein uL22 family.</text>
</comment>
<dbReference type="Gene3D" id="3.90.470.10">
    <property type="entry name" value="Ribosomal protein L22/L17"/>
    <property type="match status" value="1"/>
</dbReference>
<dbReference type="EMBL" id="BNJQ01000023">
    <property type="protein sequence ID" value="GHP09141.1"/>
    <property type="molecule type" value="Genomic_DNA"/>
</dbReference>
<dbReference type="InterPro" id="IPR036394">
    <property type="entry name" value="Ribosomal_uL22_sf"/>
</dbReference>
<proteinExistence type="inferred from homology"/>
<name>A0A830HUH2_9CHLO</name>
<evidence type="ECO:0000313" key="5">
    <source>
        <dbReference type="EMBL" id="GHP09141.1"/>
    </source>
</evidence>
<evidence type="ECO:0008006" key="7">
    <source>
        <dbReference type="Google" id="ProtNLM"/>
    </source>
</evidence>
<dbReference type="Proteomes" id="UP000660262">
    <property type="component" value="Unassembled WGS sequence"/>
</dbReference>
<keyword evidence="3 4" id="KW-0687">Ribonucleoprotein</keyword>
<dbReference type="InterPro" id="IPR047867">
    <property type="entry name" value="Ribosomal_uL22_bac/org-type"/>
</dbReference>
<dbReference type="SUPFAM" id="SSF54843">
    <property type="entry name" value="Ribosomal protein L22"/>
    <property type="match status" value="1"/>
</dbReference>
<evidence type="ECO:0000256" key="4">
    <source>
        <dbReference type="RuleBase" id="RU004005"/>
    </source>
</evidence>
<dbReference type="InterPro" id="IPR001063">
    <property type="entry name" value="Ribosomal_uL22"/>
</dbReference>